<dbReference type="PROSITE" id="PS51198">
    <property type="entry name" value="UVRD_HELICASE_ATP_BIND"/>
    <property type="match status" value="1"/>
</dbReference>
<comment type="similarity">
    <text evidence="1 13">Belongs to the helicase family. UvrD subfamily.</text>
</comment>
<evidence type="ECO:0000313" key="21">
    <source>
        <dbReference type="Proteomes" id="UP000192327"/>
    </source>
</evidence>
<dbReference type="InterPro" id="IPR000212">
    <property type="entry name" value="DNA_helicase_UvrD/REP"/>
</dbReference>
<organism evidence="17 20">
    <name type="scientific">Mycolicibacter arupensis</name>
    <dbReference type="NCBI Taxonomy" id="342002"/>
    <lineage>
        <taxon>Bacteria</taxon>
        <taxon>Bacillati</taxon>
        <taxon>Actinomycetota</taxon>
        <taxon>Actinomycetes</taxon>
        <taxon>Mycobacteriales</taxon>
        <taxon>Mycobacteriaceae</taxon>
        <taxon>Mycolicibacter</taxon>
    </lineage>
</organism>
<evidence type="ECO:0000256" key="11">
    <source>
        <dbReference type="ARBA" id="ARBA00048988"/>
    </source>
</evidence>
<dbReference type="InterPro" id="IPR013986">
    <property type="entry name" value="DExx_box_DNA_helicase_dom_sf"/>
</dbReference>
<dbReference type="GO" id="GO:0016787">
    <property type="term" value="F:hydrolase activity"/>
    <property type="evidence" value="ECO:0007669"/>
    <property type="project" value="UniProtKB-UniRule"/>
</dbReference>
<protein>
    <recommendedName>
        <fullName evidence="13">ATP-dependent DNA helicase</fullName>
        <ecNumber evidence="13">5.6.2.4</ecNumber>
    </recommendedName>
</protein>
<evidence type="ECO:0000256" key="1">
    <source>
        <dbReference type="ARBA" id="ARBA00009922"/>
    </source>
</evidence>
<dbReference type="PROSITE" id="PS51217">
    <property type="entry name" value="UVRD_HELICASE_CTER"/>
    <property type="match status" value="1"/>
</dbReference>
<evidence type="ECO:0000259" key="15">
    <source>
        <dbReference type="PROSITE" id="PS51198"/>
    </source>
</evidence>
<dbReference type="InterPro" id="IPR005751">
    <property type="entry name" value="ATP-dep_DNA_helicase_PcrA"/>
</dbReference>
<evidence type="ECO:0000313" key="19">
    <source>
        <dbReference type="EMBL" id="TXI47958.1"/>
    </source>
</evidence>
<dbReference type="STRING" id="342002.BST15_15515"/>
<dbReference type="EMBL" id="MVHH01000037">
    <property type="protein sequence ID" value="OQZ94836.1"/>
    <property type="molecule type" value="Genomic_DNA"/>
</dbReference>
<dbReference type="SUPFAM" id="SSF52540">
    <property type="entry name" value="P-loop containing nucleoside triphosphate hydrolases"/>
    <property type="match status" value="1"/>
</dbReference>
<keyword evidence="2 12" id="KW-0547">Nucleotide-binding</keyword>
<sequence length="772" mass="84725">MTLHASTQTDHLLEGLNPQQRRAVLHEGTPLLIVAGAGSGKTAVLTRRIAYLLAARDVGVGQVLAITFTNKAAAEMRERVSSLVGPRARAMWVSTFHSTCVRILRNQASVVPGLNSNFSIYDADDSRRLLLMIGRDMGLDVKRHSPRLLANAISNLKNELIDADRALAELTEDSDDLSRVVAAVYTEYQRRLRSANALDFDDLIGETVAILQAFPEIAQHYRRRFRHILVDEYQDTNHAQYMLVRELAGHSAQGDPADDLPPAELCVVGDADQSIYAFRGATIRNIEDFERDYPDATTILLEQNYRSTQNILSAANAVIAFNSGRREKRLWTDAGDGELIVGYVADNEHDEARFVANEIDALTDSGGVNYSDVAVFYRTNNASRSLEEVFIRSGIPYKVVGGVRFYERKEIRDIIAYLRVLDNPGDAVSLRRILNTPRRGIGDRAEACVSVHAENTGTGFAAALAAAADGGVPMLNSRSQNAIAAFVAMLEELRAHLNTCGDDLGGLVEMVLDRTGYRAELEASTDPQDLARLDNINELVSVAHEFSIDRANALADQDGSADEEDVPDVGVLAAFLERVSLIADTDEIPEHGSGMVTLMTLHTAKGLEFPVVFVVGWEDGMFPHMRSLGDARELSEERRLAYVGLTRARQRLYLSRAKVRSSWGQPMLNPESRFLREIPQHLIDWRRTEVTASPSAPVSGAGRFGTPRPAPSRAGNRPLLVLAPGDRVTHDKYGLGRVEEVSGAGESAMSLIDFGSSGRVKLMHNHAPVSKL</sequence>
<evidence type="ECO:0000313" key="22">
    <source>
        <dbReference type="Proteomes" id="UP000321797"/>
    </source>
</evidence>
<dbReference type="AlphaFoldDB" id="A0A0F5MW95"/>
<dbReference type="CDD" id="cd17932">
    <property type="entry name" value="DEXQc_UvrD"/>
    <property type="match status" value="1"/>
</dbReference>
<dbReference type="GO" id="GO:0009314">
    <property type="term" value="P:response to radiation"/>
    <property type="evidence" value="ECO:0007669"/>
    <property type="project" value="UniProtKB-ARBA"/>
</dbReference>
<evidence type="ECO:0000256" key="4">
    <source>
        <dbReference type="ARBA" id="ARBA00022801"/>
    </source>
</evidence>
<comment type="caution">
    <text evidence="17">The sequence shown here is derived from an EMBL/GenBank/DDBJ whole genome shotgun (WGS) entry which is preliminary data.</text>
</comment>
<evidence type="ECO:0000256" key="3">
    <source>
        <dbReference type="ARBA" id="ARBA00022763"/>
    </source>
</evidence>
<dbReference type="GO" id="GO:0043138">
    <property type="term" value="F:3'-5' DNA helicase activity"/>
    <property type="evidence" value="ECO:0007669"/>
    <property type="project" value="UniProtKB-EC"/>
</dbReference>
<keyword evidence="9" id="KW-0413">Isomerase</keyword>
<dbReference type="InterPro" id="IPR027417">
    <property type="entry name" value="P-loop_NTPase"/>
</dbReference>
<dbReference type="Proteomes" id="UP000321797">
    <property type="component" value="Unassembled WGS sequence"/>
</dbReference>
<dbReference type="Gene3D" id="3.40.50.300">
    <property type="entry name" value="P-loop containing nucleotide triphosphate hydrolases"/>
    <property type="match status" value="2"/>
</dbReference>
<dbReference type="Pfam" id="PF13361">
    <property type="entry name" value="UvrD_C"/>
    <property type="match status" value="1"/>
</dbReference>
<evidence type="ECO:0000256" key="12">
    <source>
        <dbReference type="PROSITE-ProRule" id="PRU00560"/>
    </source>
</evidence>
<evidence type="ECO:0000256" key="9">
    <source>
        <dbReference type="ARBA" id="ARBA00023235"/>
    </source>
</evidence>
<dbReference type="InterPro" id="IPR014017">
    <property type="entry name" value="DNA_helicase_UvrD-like_C"/>
</dbReference>
<dbReference type="EC" id="5.6.2.4" evidence="13"/>
<dbReference type="EMBL" id="LASW01000049">
    <property type="protein sequence ID" value="KKB98966.1"/>
    <property type="molecule type" value="Genomic_DNA"/>
</dbReference>
<dbReference type="GO" id="GO:0003677">
    <property type="term" value="F:DNA binding"/>
    <property type="evidence" value="ECO:0007669"/>
    <property type="project" value="UniProtKB-KW"/>
</dbReference>
<dbReference type="Gene3D" id="1.10.486.10">
    <property type="entry name" value="PCRA, domain 4"/>
    <property type="match status" value="1"/>
</dbReference>
<feature type="domain" description="UvrD-like helicase ATP-binding" evidence="15">
    <location>
        <begin position="14"/>
        <end position="308"/>
    </location>
</feature>
<reference evidence="20" key="1">
    <citation type="submission" date="2015-04" db="EMBL/GenBank/DDBJ databases">
        <title>Genome sequence of Mycobacterium arupense GUC1.</title>
        <authorList>
            <person name="Greninger A.L."/>
            <person name="Cunningham G."/>
            <person name="Chiu C.Y."/>
            <person name="Miller S."/>
        </authorList>
    </citation>
    <scope>NUCLEOTIDE SEQUENCE [LARGE SCALE GENOMIC DNA]</scope>
    <source>
        <strain evidence="20">GUC1</strain>
    </source>
</reference>
<dbReference type="EMBL" id="SSGD01000189">
    <property type="protein sequence ID" value="TXI47958.1"/>
    <property type="molecule type" value="Genomic_DNA"/>
</dbReference>
<dbReference type="Gene3D" id="1.10.10.160">
    <property type="match status" value="1"/>
</dbReference>
<dbReference type="GO" id="GO:0033202">
    <property type="term" value="C:DNA helicase complex"/>
    <property type="evidence" value="ECO:0007669"/>
    <property type="project" value="TreeGrafter"/>
</dbReference>
<evidence type="ECO:0000256" key="8">
    <source>
        <dbReference type="ARBA" id="ARBA00023204"/>
    </source>
</evidence>
<keyword evidence="6 12" id="KW-0067">ATP-binding</keyword>
<feature type="region of interest" description="Disordered" evidence="14">
    <location>
        <begin position="693"/>
        <end position="718"/>
    </location>
</feature>
<gene>
    <name evidence="19" type="primary">pcrA</name>
    <name evidence="18" type="ORF">BST15_15515</name>
    <name evidence="19" type="ORF">E6Q54_24560</name>
    <name evidence="17" type="ORF">WR43_11940</name>
</gene>
<proteinExistence type="inferred from homology"/>
<dbReference type="NCBIfam" id="TIGR01073">
    <property type="entry name" value="pcrA"/>
    <property type="match status" value="1"/>
</dbReference>
<dbReference type="GO" id="GO:0000725">
    <property type="term" value="P:recombinational repair"/>
    <property type="evidence" value="ECO:0007669"/>
    <property type="project" value="TreeGrafter"/>
</dbReference>
<evidence type="ECO:0000256" key="13">
    <source>
        <dbReference type="RuleBase" id="RU364053"/>
    </source>
</evidence>
<dbReference type="PANTHER" id="PTHR11070">
    <property type="entry name" value="UVRD / RECB / PCRA DNA HELICASE FAMILY MEMBER"/>
    <property type="match status" value="1"/>
</dbReference>
<dbReference type="OrthoDB" id="9806690at2"/>
<keyword evidence="21" id="KW-1185">Reference proteome</keyword>
<evidence type="ECO:0000313" key="18">
    <source>
        <dbReference type="EMBL" id="OQZ94836.1"/>
    </source>
</evidence>
<dbReference type="FunFam" id="1.10.10.160:FF:000001">
    <property type="entry name" value="ATP-dependent DNA helicase"/>
    <property type="match status" value="1"/>
</dbReference>
<keyword evidence="3" id="KW-0227">DNA damage</keyword>
<dbReference type="Proteomes" id="UP000034416">
    <property type="component" value="Unassembled WGS sequence"/>
</dbReference>
<evidence type="ECO:0000256" key="2">
    <source>
        <dbReference type="ARBA" id="ARBA00022741"/>
    </source>
</evidence>
<evidence type="ECO:0000259" key="16">
    <source>
        <dbReference type="PROSITE" id="PS51217"/>
    </source>
</evidence>
<dbReference type="PATRIC" id="fig|342002.3.peg.3469"/>
<evidence type="ECO:0000256" key="6">
    <source>
        <dbReference type="ARBA" id="ARBA00022840"/>
    </source>
</evidence>
<reference evidence="17" key="2">
    <citation type="submission" date="2015-04" db="EMBL/GenBank/DDBJ databases">
        <title>Genome sequence of Mycobacterium arupense strain GUC1.</title>
        <authorList>
            <person name="Greninger A.L."/>
            <person name="Cunningham G."/>
            <person name="Chiu C.Y."/>
            <person name="Miller S."/>
        </authorList>
    </citation>
    <scope>NUCLEOTIDE SEQUENCE</scope>
    <source>
        <strain evidence="17">GUC1</strain>
    </source>
</reference>
<dbReference type="FunFam" id="1.10.486.10:FF:000003">
    <property type="entry name" value="ATP-dependent DNA helicase"/>
    <property type="match status" value="1"/>
</dbReference>
<comment type="catalytic activity">
    <reaction evidence="11 13">
        <text>ATP + H2O = ADP + phosphate + H(+)</text>
        <dbReference type="Rhea" id="RHEA:13065"/>
        <dbReference type="ChEBI" id="CHEBI:15377"/>
        <dbReference type="ChEBI" id="CHEBI:15378"/>
        <dbReference type="ChEBI" id="CHEBI:30616"/>
        <dbReference type="ChEBI" id="CHEBI:43474"/>
        <dbReference type="ChEBI" id="CHEBI:456216"/>
        <dbReference type="EC" id="5.6.2.4"/>
    </reaction>
</comment>
<accession>A0A0F5MW95</accession>
<evidence type="ECO:0000256" key="14">
    <source>
        <dbReference type="SAM" id="MobiDB-lite"/>
    </source>
</evidence>
<dbReference type="PANTHER" id="PTHR11070:SF2">
    <property type="entry name" value="ATP-DEPENDENT DNA HELICASE SRS2"/>
    <property type="match status" value="1"/>
</dbReference>
<feature type="domain" description="UvrD-like helicase C-terminal" evidence="16">
    <location>
        <begin position="309"/>
        <end position="606"/>
    </location>
</feature>
<feature type="binding site" evidence="12">
    <location>
        <begin position="35"/>
        <end position="42"/>
    </location>
    <ligand>
        <name>ATP</name>
        <dbReference type="ChEBI" id="CHEBI:30616"/>
    </ligand>
</feature>
<dbReference type="GO" id="GO:0005829">
    <property type="term" value="C:cytosol"/>
    <property type="evidence" value="ECO:0007669"/>
    <property type="project" value="TreeGrafter"/>
</dbReference>
<reference evidence="18 21" key="3">
    <citation type="submission" date="2016-12" db="EMBL/GenBank/DDBJ databases">
        <title>The new phylogeny of genus Mycobacterium.</title>
        <authorList>
            <person name="Tortoli E."/>
            <person name="Trovato A."/>
            <person name="Cirillo D.M."/>
        </authorList>
    </citation>
    <scope>NUCLEOTIDE SEQUENCE [LARGE SCALE GENOMIC DNA]</scope>
    <source>
        <strain evidence="18 21">DSM 44942</strain>
    </source>
</reference>
<keyword evidence="4 12" id="KW-0378">Hydrolase</keyword>
<dbReference type="CDD" id="cd18807">
    <property type="entry name" value="SF1_C_UvrD"/>
    <property type="match status" value="2"/>
</dbReference>
<dbReference type="GO" id="GO:0006260">
    <property type="term" value="P:DNA replication"/>
    <property type="evidence" value="ECO:0007669"/>
    <property type="project" value="InterPro"/>
</dbReference>
<evidence type="ECO:0000256" key="5">
    <source>
        <dbReference type="ARBA" id="ARBA00022806"/>
    </source>
</evidence>
<evidence type="ECO:0000313" key="20">
    <source>
        <dbReference type="Proteomes" id="UP000034416"/>
    </source>
</evidence>
<dbReference type="Proteomes" id="UP000192327">
    <property type="component" value="Unassembled WGS sequence"/>
</dbReference>
<dbReference type="GO" id="GO:0005524">
    <property type="term" value="F:ATP binding"/>
    <property type="evidence" value="ECO:0007669"/>
    <property type="project" value="UniProtKB-UniRule"/>
</dbReference>
<evidence type="ECO:0000313" key="17">
    <source>
        <dbReference type="EMBL" id="KKB98966.1"/>
    </source>
</evidence>
<dbReference type="Pfam" id="PF00580">
    <property type="entry name" value="UvrD-helicase"/>
    <property type="match status" value="1"/>
</dbReference>
<comment type="catalytic activity">
    <reaction evidence="10">
        <text>Couples ATP hydrolysis with the unwinding of duplex DNA by translocating in the 3'-5' direction.</text>
        <dbReference type="EC" id="5.6.2.4"/>
    </reaction>
</comment>
<reference evidence="19 22" key="4">
    <citation type="submission" date="2018-09" db="EMBL/GenBank/DDBJ databases">
        <title>Metagenome Assembled Genomes from an Advanced Water Purification Facility.</title>
        <authorList>
            <person name="Stamps B.W."/>
            <person name="Spear J.R."/>
        </authorList>
    </citation>
    <scope>NUCLEOTIDE SEQUENCE [LARGE SCALE GENOMIC DNA]</scope>
    <source>
        <strain evidence="19">Bin_29_2</strain>
    </source>
</reference>
<name>A0A0F5MW95_9MYCO</name>
<dbReference type="InterPro" id="IPR014016">
    <property type="entry name" value="UvrD-like_ATP-bd"/>
</dbReference>
<dbReference type="Pfam" id="PF21196">
    <property type="entry name" value="PcrA_UvrD_tudor"/>
    <property type="match status" value="1"/>
</dbReference>
<dbReference type="RefSeq" id="WP_046189809.1">
    <property type="nucleotide sequence ID" value="NZ_JACKUJ010000040.1"/>
</dbReference>
<evidence type="ECO:0000256" key="10">
    <source>
        <dbReference type="ARBA" id="ARBA00034617"/>
    </source>
</evidence>
<keyword evidence="7 13" id="KW-0238">DNA-binding</keyword>
<keyword evidence="8" id="KW-0234">DNA repair</keyword>
<evidence type="ECO:0000256" key="7">
    <source>
        <dbReference type="ARBA" id="ARBA00023125"/>
    </source>
</evidence>
<keyword evidence="5 12" id="KW-0347">Helicase</keyword>